<feature type="transmembrane region" description="Helical" evidence="8">
    <location>
        <begin position="138"/>
        <end position="158"/>
    </location>
</feature>
<dbReference type="InterPro" id="IPR036259">
    <property type="entry name" value="MFS_trans_sf"/>
</dbReference>
<dbReference type="PANTHER" id="PTHR23502">
    <property type="entry name" value="MAJOR FACILITATOR SUPERFAMILY"/>
    <property type="match status" value="1"/>
</dbReference>
<sequence length="391" mass="41450">MVSKSQSTLIIAVLALLSIFPPLATDMYLPALGAVASDLNTHAAAAEMSLSIFFLGLAIGQLIMGPLIDGYGRKIPLLFGTLVFVLTSIALIFTQDIYAFNALRFLQALGACAGMVISRAIVTDLFEGQQAAKNMTVLVMLMTIGPIISPTLGSLIYTGLGWRSIFTVMVVIGVIALLLSQAFIPETLSTEKRTQKPFPEALKNASLLIRQRRFIIPVLTASFVQAGMFAFITGSSGVFQGIYGLNALHYGLAFAAIALSLFIFGSLNKKLLDQYRPAKILSLGQPVYVVMACITTAVSGSENIWIFTIPLWFTIGFVSLLSSNAIALAMGATAERAGAGSAVFGVFQFGIAFIVSSCVAVGGSSSALPMSLGILLPAILALMVWSFKHPD</sequence>
<evidence type="ECO:0000256" key="4">
    <source>
        <dbReference type="ARBA" id="ARBA00022475"/>
    </source>
</evidence>
<feature type="transmembrane region" description="Helical" evidence="8">
    <location>
        <begin position="304"/>
        <end position="330"/>
    </location>
</feature>
<dbReference type="Proteomes" id="UP000191160">
    <property type="component" value="Unassembled WGS sequence"/>
</dbReference>
<feature type="transmembrane region" description="Helical" evidence="8">
    <location>
        <begin position="75"/>
        <end position="93"/>
    </location>
</feature>
<feature type="transmembrane region" description="Helical" evidence="8">
    <location>
        <begin position="214"/>
        <end position="235"/>
    </location>
</feature>
<keyword evidence="3 8" id="KW-0813">Transport</keyword>
<dbReference type="PROSITE" id="PS00216">
    <property type="entry name" value="SUGAR_TRANSPORT_1"/>
    <property type="match status" value="1"/>
</dbReference>
<dbReference type="InterPro" id="IPR004812">
    <property type="entry name" value="Efflux_drug-R_Bcr/CmlA"/>
</dbReference>
<comment type="similarity">
    <text evidence="2 8">Belongs to the major facilitator superfamily. Bcr/CmlA family.</text>
</comment>
<feature type="transmembrane region" description="Helical" evidence="8">
    <location>
        <begin position="368"/>
        <end position="387"/>
    </location>
</feature>
<dbReference type="GO" id="GO:0042910">
    <property type="term" value="F:xenobiotic transmembrane transporter activity"/>
    <property type="evidence" value="ECO:0007669"/>
    <property type="project" value="InterPro"/>
</dbReference>
<dbReference type="PROSITE" id="PS50850">
    <property type="entry name" value="MFS"/>
    <property type="match status" value="1"/>
</dbReference>
<keyword evidence="4" id="KW-1003">Cell membrane</keyword>
<keyword evidence="8" id="KW-0997">Cell inner membrane</keyword>
<keyword evidence="11" id="KW-1185">Reference proteome</keyword>
<evidence type="ECO:0000256" key="5">
    <source>
        <dbReference type="ARBA" id="ARBA00022692"/>
    </source>
</evidence>
<evidence type="ECO:0000256" key="6">
    <source>
        <dbReference type="ARBA" id="ARBA00022989"/>
    </source>
</evidence>
<evidence type="ECO:0000256" key="2">
    <source>
        <dbReference type="ARBA" id="ARBA00006236"/>
    </source>
</evidence>
<evidence type="ECO:0000259" key="9">
    <source>
        <dbReference type="PROSITE" id="PS50850"/>
    </source>
</evidence>
<dbReference type="NCBIfam" id="TIGR00710">
    <property type="entry name" value="efflux_Bcr_CflA"/>
    <property type="match status" value="1"/>
</dbReference>
<name>A0A1T1H4P8_9GAMM</name>
<dbReference type="GO" id="GO:1990961">
    <property type="term" value="P:xenobiotic detoxification by transmembrane export across the plasma membrane"/>
    <property type="evidence" value="ECO:0007669"/>
    <property type="project" value="InterPro"/>
</dbReference>
<evidence type="ECO:0000256" key="3">
    <source>
        <dbReference type="ARBA" id="ARBA00022448"/>
    </source>
</evidence>
<comment type="subcellular location">
    <subcellularLocation>
        <location evidence="8">Cell inner membrane</location>
        <topology evidence="8">Multi-pass membrane protein</topology>
    </subcellularLocation>
    <subcellularLocation>
        <location evidence="1">Cell membrane</location>
        <topology evidence="1">Multi-pass membrane protein</topology>
    </subcellularLocation>
</comment>
<proteinExistence type="inferred from homology"/>
<keyword evidence="5 8" id="KW-0812">Transmembrane</keyword>
<feature type="transmembrane region" description="Helical" evidence="8">
    <location>
        <begin position="48"/>
        <end position="68"/>
    </location>
</feature>
<feature type="transmembrane region" description="Helical" evidence="8">
    <location>
        <begin position="105"/>
        <end position="126"/>
    </location>
</feature>
<dbReference type="SUPFAM" id="SSF103473">
    <property type="entry name" value="MFS general substrate transporter"/>
    <property type="match status" value="1"/>
</dbReference>
<evidence type="ECO:0000256" key="8">
    <source>
        <dbReference type="RuleBase" id="RU365088"/>
    </source>
</evidence>
<dbReference type="CDD" id="cd17320">
    <property type="entry name" value="MFS_MdfA_MDR_like"/>
    <property type="match status" value="1"/>
</dbReference>
<accession>A0A1T1H4P8</accession>
<evidence type="ECO:0000313" key="11">
    <source>
        <dbReference type="Proteomes" id="UP000191160"/>
    </source>
</evidence>
<dbReference type="AlphaFoldDB" id="A0A1T1H4P8"/>
<gene>
    <name evidence="10" type="ORF">B1202_04075</name>
</gene>
<dbReference type="PANTHER" id="PTHR23502:SF132">
    <property type="entry name" value="POLYAMINE TRANSPORTER 2-RELATED"/>
    <property type="match status" value="1"/>
</dbReference>
<evidence type="ECO:0000313" key="10">
    <source>
        <dbReference type="EMBL" id="OOV84814.1"/>
    </source>
</evidence>
<feature type="transmembrane region" description="Helical" evidence="8">
    <location>
        <begin position="280"/>
        <end position="298"/>
    </location>
</feature>
<feature type="transmembrane region" description="Helical" evidence="8">
    <location>
        <begin position="247"/>
        <end position="268"/>
    </location>
</feature>
<evidence type="ECO:0000256" key="1">
    <source>
        <dbReference type="ARBA" id="ARBA00004651"/>
    </source>
</evidence>
<dbReference type="InterPro" id="IPR011701">
    <property type="entry name" value="MFS"/>
</dbReference>
<dbReference type="Pfam" id="PF07690">
    <property type="entry name" value="MFS_1"/>
    <property type="match status" value="1"/>
</dbReference>
<dbReference type="Gene3D" id="1.20.1720.10">
    <property type="entry name" value="Multidrug resistance protein D"/>
    <property type="match status" value="1"/>
</dbReference>
<dbReference type="GO" id="GO:0005886">
    <property type="term" value="C:plasma membrane"/>
    <property type="evidence" value="ECO:0007669"/>
    <property type="project" value="UniProtKB-SubCell"/>
</dbReference>
<reference evidence="10 11" key="1">
    <citation type="submission" date="2017-02" db="EMBL/GenBank/DDBJ databases">
        <title>Acinetobacter sp. ANC 4945, whole genome shotgun sequencing project.</title>
        <authorList>
            <person name="Radolfova-Krizova L."/>
            <person name="Al Atrouni A."/>
            <person name="Nemec A."/>
        </authorList>
    </citation>
    <scope>NUCLEOTIDE SEQUENCE [LARGE SCALE GENOMIC DNA]</scope>
    <source>
        <strain evidence="10 11">ANC 4945</strain>
    </source>
</reference>
<dbReference type="RefSeq" id="WP_078189313.1">
    <property type="nucleotide sequence ID" value="NZ_JAMCOZ010000005.1"/>
</dbReference>
<keyword evidence="6 8" id="KW-1133">Transmembrane helix</keyword>
<feature type="transmembrane region" description="Helical" evidence="8">
    <location>
        <begin position="164"/>
        <end position="184"/>
    </location>
</feature>
<evidence type="ECO:0000256" key="7">
    <source>
        <dbReference type="ARBA" id="ARBA00023136"/>
    </source>
</evidence>
<keyword evidence="7 8" id="KW-0472">Membrane</keyword>
<dbReference type="EMBL" id="MVKX01000002">
    <property type="protein sequence ID" value="OOV84814.1"/>
    <property type="molecule type" value="Genomic_DNA"/>
</dbReference>
<comment type="caution">
    <text evidence="8">Lacks conserved residue(s) required for the propagation of feature annotation.</text>
</comment>
<feature type="domain" description="Major facilitator superfamily (MFS) profile" evidence="9">
    <location>
        <begin position="10"/>
        <end position="391"/>
    </location>
</feature>
<dbReference type="InterPro" id="IPR020846">
    <property type="entry name" value="MFS_dom"/>
</dbReference>
<organism evidence="10 11">
    <name type="scientific">Acinetobacter amyesii</name>
    <dbReference type="NCBI Taxonomy" id="2942470"/>
    <lineage>
        <taxon>Bacteria</taxon>
        <taxon>Pseudomonadati</taxon>
        <taxon>Pseudomonadota</taxon>
        <taxon>Gammaproteobacteria</taxon>
        <taxon>Moraxellales</taxon>
        <taxon>Moraxellaceae</taxon>
        <taxon>Acinetobacter</taxon>
    </lineage>
</organism>
<feature type="transmembrane region" description="Helical" evidence="8">
    <location>
        <begin position="342"/>
        <end position="362"/>
    </location>
</feature>
<comment type="caution">
    <text evidence="10">The sequence shown here is derived from an EMBL/GenBank/DDBJ whole genome shotgun (WGS) entry which is preliminary data.</text>
</comment>
<protein>
    <recommendedName>
        <fullName evidence="8">Bcr/CflA family efflux transporter</fullName>
    </recommendedName>
</protein>
<dbReference type="InterPro" id="IPR005829">
    <property type="entry name" value="Sugar_transporter_CS"/>
</dbReference>